<dbReference type="RefSeq" id="WP_196398260.1">
    <property type="nucleotide sequence ID" value="NZ_JADNYM010000028.1"/>
</dbReference>
<dbReference type="GO" id="GO:0015074">
    <property type="term" value="P:DNA integration"/>
    <property type="evidence" value="ECO:0007669"/>
    <property type="project" value="InterPro"/>
</dbReference>
<dbReference type="InterPro" id="IPR002104">
    <property type="entry name" value="Integrase_catalytic"/>
</dbReference>
<keyword evidence="5" id="KW-1185">Reference proteome</keyword>
<comment type="caution">
    <text evidence="4">The sequence shown here is derived from an EMBL/GenBank/DDBJ whole genome shotgun (WGS) entry which is preliminary data.</text>
</comment>
<dbReference type="EMBL" id="JADNYM010000028">
    <property type="protein sequence ID" value="MBG0741325.1"/>
    <property type="molecule type" value="Genomic_DNA"/>
</dbReference>
<proteinExistence type="predicted"/>
<dbReference type="InterPro" id="IPR010998">
    <property type="entry name" value="Integrase_recombinase_N"/>
</dbReference>
<reference evidence="4 5" key="1">
    <citation type="submission" date="2020-11" db="EMBL/GenBank/DDBJ databases">
        <title>Arthrobacter antarcticus sp. nov., isolated from Antarctic Soil.</title>
        <authorList>
            <person name="Li J."/>
        </authorList>
    </citation>
    <scope>NUCLEOTIDE SEQUENCE [LARGE SCALE GENOMIC DNA]</scope>
    <source>
        <strain evidence="4 5">Z1-20</strain>
    </source>
</reference>
<keyword evidence="1" id="KW-0238">DNA-binding</keyword>
<evidence type="ECO:0000256" key="1">
    <source>
        <dbReference type="ARBA" id="ARBA00023125"/>
    </source>
</evidence>
<dbReference type="GO" id="GO:0003677">
    <property type="term" value="F:DNA binding"/>
    <property type="evidence" value="ECO:0007669"/>
    <property type="project" value="UniProtKB-KW"/>
</dbReference>
<gene>
    <name evidence="4" type="ORF">IV500_18320</name>
</gene>
<dbReference type="Proteomes" id="UP000655366">
    <property type="component" value="Unassembled WGS sequence"/>
</dbReference>
<dbReference type="GO" id="GO:0006310">
    <property type="term" value="P:DNA recombination"/>
    <property type="evidence" value="ECO:0007669"/>
    <property type="project" value="UniProtKB-KW"/>
</dbReference>
<dbReference type="Gene3D" id="1.10.443.10">
    <property type="entry name" value="Intergrase catalytic core"/>
    <property type="match status" value="1"/>
</dbReference>
<organism evidence="4 5">
    <name type="scientific">Arthrobacter terrae</name>
    <dbReference type="NCBI Taxonomy" id="2935737"/>
    <lineage>
        <taxon>Bacteria</taxon>
        <taxon>Bacillati</taxon>
        <taxon>Actinomycetota</taxon>
        <taxon>Actinomycetes</taxon>
        <taxon>Micrococcales</taxon>
        <taxon>Micrococcaceae</taxon>
        <taxon>Arthrobacter</taxon>
    </lineage>
</organism>
<dbReference type="Pfam" id="PF00589">
    <property type="entry name" value="Phage_integrase"/>
    <property type="match status" value="1"/>
</dbReference>
<dbReference type="InterPro" id="IPR011010">
    <property type="entry name" value="DNA_brk_join_enz"/>
</dbReference>
<dbReference type="InterPro" id="IPR013762">
    <property type="entry name" value="Integrase-like_cat_sf"/>
</dbReference>
<sequence>MRLSELSALWFDEIENNGRAGRRTIDGYKDTYNRAIAPALAGLRLNEITTGRLDRFLKNVALDHATTARHAKIVLTGVLGLAVRQDALRSNPIRDVGAIKISTKVVRALSPSDVKKLRTIIRKWQDDPDHQGRPRASDLVDVLDIFLATGARIGEVLAIRWQDLDLKATPPTIIISGTVVMEKGRGTYRQDHPKTKAGFRTVKLPPFATKTLLRKQHLEHPKPEDMLFPSSSGTVRSPHNFRRQWRDARSGSGFEWVTPHVFRKSVATLIDREYSSKQAAAQLGHSGPAITEKHYIAKAAETPDVTDALEQFGQD</sequence>
<accession>A0A931G732</accession>
<dbReference type="Gene3D" id="1.10.150.130">
    <property type="match status" value="1"/>
</dbReference>
<dbReference type="AlphaFoldDB" id="A0A931G732"/>
<dbReference type="InterPro" id="IPR050090">
    <property type="entry name" value="Tyrosine_recombinase_XerCD"/>
</dbReference>
<name>A0A931G732_9MICC</name>
<evidence type="ECO:0000256" key="2">
    <source>
        <dbReference type="ARBA" id="ARBA00023172"/>
    </source>
</evidence>
<dbReference type="CDD" id="cd01189">
    <property type="entry name" value="INT_ICEBs1_C_like"/>
    <property type="match status" value="1"/>
</dbReference>
<protein>
    <submittedName>
        <fullName evidence="4">Site-specific integrase</fullName>
    </submittedName>
</protein>
<evidence type="ECO:0000313" key="4">
    <source>
        <dbReference type="EMBL" id="MBG0741325.1"/>
    </source>
</evidence>
<keyword evidence="2" id="KW-0233">DNA recombination</keyword>
<evidence type="ECO:0000313" key="5">
    <source>
        <dbReference type="Proteomes" id="UP000655366"/>
    </source>
</evidence>
<evidence type="ECO:0000259" key="3">
    <source>
        <dbReference type="PROSITE" id="PS51898"/>
    </source>
</evidence>
<dbReference type="SUPFAM" id="SSF56349">
    <property type="entry name" value="DNA breaking-rejoining enzymes"/>
    <property type="match status" value="1"/>
</dbReference>
<dbReference type="PROSITE" id="PS51898">
    <property type="entry name" value="TYR_RECOMBINASE"/>
    <property type="match status" value="1"/>
</dbReference>
<feature type="domain" description="Tyr recombinase" evidence="3">
    <location>
        <begin position="104"/>
        <end position="311"/>
    </location>
</feature>
<dbReference type="PANTHER" id="PTHR30349">
    <property type="entry name" value="PHAGE INTEGRASE-RELATED"/>
    <property type="match status" value="1"/>
</dbReference>